<feature type="region of interest" description="Disordered" evidence="1">
    <location>
        <begin position="23"/>
        <end position="54"/>
    </location>
</feature>
<reference evidence="3" key="1">
    <citation type="submission" date="2021-01" db="EMBL/GenBank/DDBJ databases">
        <title>Modified the classification status of verrucomicrobia.</title>
        <authorList>
            <person name="Feng X."/>
        </authorList>
    </citation>
    <scope>NUCLEOTIDE SEQUENCE</scope>
    <source>
        <strain evidence="3">KCTC 22041</strain>
    </source>
</reference>
<comment type="caution">
    <text evidence="3">The sequence shown here is derived from an EMBL/GenBank/DDBJ whole genome shotgun (WGS) entry which is preliminary data.</text>
</comment>
<proteinExistence type="predicted"/>
<feature type="signal peptide" evidence="2">
    <location>
        <begin position="1"/>
        <end position="17"/>
    </location>
</feature>
<keyword evidence="4" id="KW-1185">Reference proteome</keyword>
<feature type="chain" id="PRO_5037878436" evidence="2">
    <location>
        <begin position="18"/>
        <end position="625"/>
    </location>
</feature>
<evidence type="ECO:0000313" key="3">
    <source>
        <dbReference type="EMBL" id="MBK1881795.1"/>
    </source>
</evidence>
<sequence>MKLPRILPLLLVGLAQAQVYTPPPQPAPAPVPQETAPAPASSGNSNPASPLGQEFPLLDASAETITIGGITIPLGDNRLLKARFEKYLSQPAEDGEEAEAYRATIKEILDTVSPFHAGGPDLYEAFKKLPTASVYPGDANICGSLAEAIYSSMLAKKDIQGLKNLNASIEAEKQHIISQADWASRHEKETMLRQVPAKAGEKQGSTTETQVVPGQGVASLKYADQLRRIAEIEAMKKANIARTETQTISTKAQYQVSMAQWFFQRRYEHVLMASRFYNQIWKDGDSALRINKNSDVAKLFTQSVGINPTVSSLDSLSNEAIREVESYVQAFELMLSRGELHSASKRLMEAFALGEFLPPVETLPLEKKQMVAGYVRDLDELYGSLQAHDFTRAKVLCASLKQQAKDFPSSKVDSVIAASTLASDLAIEEAKAQLMARDSDKAAEKIRQATEFWPTNPKLDDFRKLVGNSSALVMARNDFDRLLSEGNYREIANRQYEFAPAIQGDAQRQEAFKQIITNLTTIETALSKASEFSRVGQNYSAWEQLAKLRKDFPDDPKLGRELEILAPKVADFTKALDQAEQFENRTPKQTGSALSWYLKARGIYPQSDFAKAGIDRLLDQIMPGE</sequence>
<gene>
    <name evidence="3" type="ORF">JIN85_05180</name>
</gene>
<dbReference type="EMBL" id="JAENIJ010000006">
    <property type="protein sequence ID" value="MBK1881795.1"/>
    <property type="molecule type" value="Genomic_DNA"/>
</dbReference>
<accession>A0A934VV41</accession>
<evidence type="ECO:0000256" key="1">
    <source>
        <dbReference type="SAM" id="MobiDB-lite"/>
    </source>
</evidence>
<dbReference type="RefSeq" id="WP_200268308.1">
    <property type="nucleotide sequence ID" value="NZ_JAENIJ010000006.1"/>
</dbReference>
<evidence type="ECO:0000313" key="4">
    <source>
        <dbReference type="Proteomes" id="UP000603141"/>
    </source>
</evidence>
<dbReference type="Proteomes" id="UP000603141">
    <property type="component" value="Unassembled WGS sequence"/>
</dbReference>
<protein>
    <submittedName>
        <fullName evidence="3">Uncharacterized protein</fullName>
    </submittedName>
</protein>
<keyword evidence="2" id="KW-0732">Signal</keyword>
<feature type="compositionally biased region" description="Low complexity" evidence="1">
    <location>
        <begin position="32"/>
        <end position="50"/>
    </location>
</feature>
<organism evidence="3 4">
    <name type="scientific">Luteolibacter pohnpeiensis</name>
    <dbReference type="NCBI Taxonomy" id="454153"/>
    <lineage>
        <taxon>Bacteria</taxon>
        <taxon>Pseudomonadati</taxon>
        <taxon>Verrucomicrobiota</taxon>
        <taxon>Verrucomicrobiia</taxon>
        <taxon>Verrucomicrobiales</taxon>
        <taxon>Verrucomicrobiaceae</taxon>
        <taxon>Luteolibacter</taxon>
    </lineage>
</organism>
<evidence type="ECO:0000256" key="2">
    <source>
        <dbReference type="SAM" id="SignalP"/>
    </source>
</evidence>
<dbReference type="AlphaFoldDB" id="A0A934VV41"/>
<name>A0A934VV41_9BACT</name>